<keyword evidence="3" id="KW-0347">Helicase</keyword>
<keyword evidence="2" id="KW-0547">Nucleotide-binding</keyword>
<gene>
    <name evidence="6" type="ORF">Adt_31785</name>
</gene>
<keyword evidence="7" id="KW-1185">Reference proteome</keyword>
<reference evidence="7" key="1">
    <citation type="submission" date="2024-07" db="EMBL/GenBank/DDBJ databases">
        <title>Two chromosome-level genome assemblies of Korean endemic species Abeliophyllum distichum and Forsythia ovata (Oleaceae).</title>
        <authorList>
            <person name="Jang H."/>
        </authorList>
    </citation>
    <scope>NUCLEOTIDE SEQUENCE [LARGE SCALE GENOMIC DNA]</scope>
</reference>
<evidence type="ECO:0000256" key="3">
    <source>
        <dbReference type="ARBA" id="ARBA00022806"/>
    </source>
</evidence>
<dbReference type="AlphaFoldDB" id="A0ABD1RIU3"/>
<evidence type="ECO:0000313" key="6">
    <source>
        <dbReference type="EMBL" id="KAL2487029.1"/>
    </source>
</evidence>
<dbReference type="GO" id="GO:0003677">
    <property type="term" value="F:DNA binding"/>
    <property type="evidence" value="ECO:0007669"/>
    <property type="project" value="UniProtKB-KW"/>
</dbReference>
<dbReference type="PANTHER" id="PTHR45685">
    <property type="entry name" value="HELICASE SRCAP-RELATED"/>
    <property type="match status" value="1"/>
</dbReference>
<evidence type="ECO:0000256" key="5">
    <source>
        <dbReference type="SAM" id="MobiDB-lite"/>
    </source>
</evidence>
<evidence type="ECO:0000313" key="7">
    <source>
        <dbReference type="Proteomes" id="UP001604336"/>
    </source>
</evidence>
<dbReference type="PANTHER" id="PTHR45685:SF1">
    <property type="entry name" value="HELICASE SRCAP"/>
    <property type="match status" value="1"/>
</dbReference>
<feature type="region of interest" description="Disordered" evidence="5">
    <location>
        <begin position="148"/>
        <end position="173"/>
    </location>
</feature>
<feature type="non-terminal residue" evidence="6">
    <location>
        <position position="1"/>
    </location>
</feature>
<dbReference type="GO" id="GO:0004386">
    <property type="term" value="F:helicase activity"/>
    <property type="evidence" value="ECO:0007669"/>
    <property type="project" value="UniProtKB-KW"/>
</dbReference>
<dbReference type="GO" id="GO:0005634">
    <property type="term" value="C:nucleus"/>
    <property type="evidence" value="ECO:0007669"/>
    <property type="project" value="UniProtKB-SubCell"/>
</dbReference>
<dbReference type="EMBL" id="JBFOLK010000009">
    <property type="protein sequence ID" value="KAL2487029.1"/>
    <property type="molecule type" value="Genomic_DNA"/>
</dbReference>
<feature type="region of interest" description="Disordered" evidence="5">
    <location>
        <begin position="67"/>
        <end position="107"/>
    </location>
</feature>
<protein>
    <submittedName>
        <fullName evidence="6">Protein PHOTOPERIOD-INDEPENDENT EARLY FLOWERING 1</fullName>
    </submittedName>
</protein>
<keyword evidence="4" id="KW-0067">ATP-binding</keyword>
<organism evidence="6 7">
    <name type="scientific">Abeliophyllum distichum</name>
    <dbReference type="NCBI Taxonomy" id="126358"/>
    <lineage>
        <taxon>Eukaryota</taxon>
        <taxon>Viridiplantae</taxon>
        <taxon>Streptophyta</taxon>
        <taxon>Embryophyta</taxon>
        <taxon>Tracheophyta</taxon>
        <taxon>Spermatophyta</taxon>
        <taxon>Magnoliopsida</taxon>
        <taxon>eudicotyledons</taxon>
        <taxon>Gunneridae</taxon>
        <taxon>Pentapetalae</taxon>
        <taxon>asterids</taxon>
        <taxon>lamiids</taxon>
        <taxon>Lamiales</taxon>
        <taxon>Oleaceae</taxon>
        <taxon>Forsythieae</taxon>
        <taxon>Abeliophyllum</taxon>
    </lineage>
</organism>
<name>A0ABD1RIU3_9LAMI</name>
<comment type="subcellular location">
    <subcellularLocation>
        <location evidence="1">Nucleus</location>
    </subcellularLocation>
</comment>
<proteinExistence type="predicted"/>
<dbReference type="GO" id="GO:0005524">
    <property type="term" value="F:ATP binding"/>
    <property type="evidence" value="ECO:0007669"/>
    <property type="project" value="UniProtKB-KW"/>
</dbReference>
<dbReference type="Proteomes" id="UP001604336">
    <property type="component" value="Unassembled WGS sequence"/>
</dbReference>
<evidence type="ECO:0000256" key="1">
    <source>
        <dbReference type="ARBA" id="ARBA00004123"/>
    </source>
</evidence>
<comment type="caution">
    <text evidence="6">The sequence shown here is derived from an EMBL/GenBank/DDBJ whole genome shotgun (WGS) entry which is preliminary data.</text>
</comment>
<sequence length="173" mass="19925">METWLLQVLYKHQLDLDEKKKKSLDKQLEFLLEQTERYSTMLAENLVNSPNPRKPINSYSAQEQLSIQWKEGGEDSNNKTGNSKTGRRMEDNEHTIEEDEAVITKEERGGELAALQNEIDLPIDQELLKRYAADEVIKENFPENIVPQSIEAKEDNVDLPGANEARQENRNVT</sequence>
<evidence type="ECO:0000256" key="2">
    <source>
        <dbReference type="ARBA" id="ARBA00022741"/>
    </source>
</evidence>
<evidence type="ECO:0000256" key="4">
    <source>
        <dbReference type="ARBA" id="ARBA00022840"/>
    </source>
</evidence>
<dbReference type="InterPro" id="IPR050520">
    <property type="entry name" value="INO80/SWR1_helicase"/>
</dbReference>
<keyword evidence="3" id="KW-0378">Hydrolase</keyword>
<accession>A0ABD1RIU3</accession>